<feature type="transmembrane region" description="Helical" evidence="5">
    <location>
        <begin position="18"/>
        <end position="40"/>
    </location>
</feature>
<feature type="transmembrane region" description="Helical" evidence="5">
    <location>
        <begin position="134"/>
        <end position="154"/>
    </location>
</feature>
<feature type="transmembrane region" description="Helical" evidence="5">
    <location>
        <begin position="61"/>
        <end position="82"/>
    </location>
</feature>
<dbReference type="STRING" id="1090615.SAMN04515671_3995"/>
<accession>A0A1H0SAI8</accession>
<reference evidence="7 8" key="1">
    <citation type="submission" date="2016-10" db="EMBL/GenBank/DDBJ databases">
        <authorList>
            <person name="de Groot N.N."/>
        </authorList>
    </citation>
    <scope>NUCLEOTIDE SEQUENCE [LARGE SCALE GENOMIC DNA]</scope>
    <source>
        <strain evidence="8">P4-7,KCTC 19426,CECT 7604</strain>
    </source>
</reference>
<evidence type="ECO:0000256" key="2">
    <source>
        <dbReference type="ARBA" id="ARBA00022692"/>
    </source>
</evidence>
<keyword evidence="8" id="KW-1185">Reference proteome</keyword>
<dbReference type="Proteomes" id="UP000198741">
    <property type="component" value="Chromosome I"/>
</dbReference>
<evidence type="ECO:0000313" key="8">
    <source>
        <dbReference type="Proteomes" id="UP000198741"/>
    </source>
</evidence>
<organism evidence="7 8">
    <name type="scientific">Nakamurella panacisegetis</name>
    <dbReference type="NCBI Taxonomy" id="1090615"/>
    <lineage>
        <taxon>Bacteria</taxon>
        <taxon>Bacillati</taxon>
        <taxon>Actinomycetota</taxon>
        <taxon>Actinomycetes</taxon>
        <taxon>Nakamurellales</taxon>
        <taxon>Nakamurellaceae</taxon>
        <taxon>Nakamurella</taxon>
    </lineage>
</organism>
<dbReference type="InterPro" id="IPR013130">
    <property type="entry name" value="Fe3_Rdtase_TM_dom"/>
</dbReference>
<keyword evidence="3 5" id="KW-1133">Transmembrane helix</keyword>
<evidence type="ECO:0000259" key="6">
    <source>
        <dbReference type="Pfam" id="PF01794"/>
    </source>
</evidence>
<protein>
    <submittedName>
        <fullName evidence="7">Ferric reductase like transmembrane component</fullName>
    </submittedName>
</protein>
<dbReference type="Pfam" id="PF01794">
    <property type="entry name" value="Ferric_reduct"/>
    <property type="match status" value="1"/>
</dbReference>
<dbReference type="AlphaFoldDB" id="A0A1H0SAI8"/>
<gene>
    <name evidence="7" type="ORF">SAMN04515671_3995</name>
</gene>
<name>A0A1H0SAI8_9ACTN</name>
<evidence type="ECO:0000256" key="3">
    <source>
        <dbReference type="ARBA" id="ARBA00022989"/>
    </source>
</evidence>
<feature type="domain" description="Ferric oxidoreductase" evidence="6">
    <location>
        <begin position="23"/>
        <end position="145"/>
    </location>
</feature>
<comment type="subcellular location">
    <subcellularLocation>
        <location evidence="1">Membrane</location>
        <topology evidence="1">Multi-pass membrane protein</topology>
    </subcellularLocation>
</comment>
<dbReference type="GO" id="GO:0016020">
    <property type="term" value="C:membrane"/>
    <property type="evidence" value="ECO:0007669"/>
    <property type="project" value="UniProtKB-SubCell"/>
</dbReference>
<proteinExistence type="predicted"/>
<feature type="transmembrane region" description="Helical" evidence="5">
    <location>
        <begin position="102"/>
        <end position="122"/>
    </location>
</feature>
<evidence type="ECO:0000313" key="7">
    <source>
        <dbReference type="EMBL" id="SDP38802.1"/>
    </source>
</evidence>
<dbReference type="EMBL" id="LT629710">
    <property type="protein sequence ID" value="SDP38802.1"/>
    <property type="molecule type" value="Genomic_DNA"/>
</dbReference>
<sequence length="208" mass="22652">MAGRTGGGRLMNTQTLWYASRATGAVSLVLFTAVILLGISTARRHNRPAFPRSATLRLHRSVSVTAVVFLTVHIVTAIADGYVKLNYWDVFLPFTAAWDPLWVGLGSVAVDLLLAVLVSSAVRRRLTVRTWRLVHLASYAMWPIALVHGFGIAGGDGRSTWMLALDVVCIAAVAGMLLVRLRPDRHPDTLQRSVADVVHPRTPPGANR</sequence>
<evidence type="ECO:0000256" key="5">
    <source>
        <dbReference type="SAM" id="Phobius"/>
    </source>
</evidence>
<feature type="transmembrane region" description="Helical" evidence="5">
    <location>
        <begin position="160"/>
        <end position="179"/>
    </location>
</feature>
<keyword evidence="4 5" id="KW-0472">Membrane</keyword>
<keyword evidence="2 5" id="KW-0812">Transmembrane</keyword>
<evidence type="ECO:0000256" key="1">
    <source>
        <dbReference type="ARBA" id="ARBA00004141"/>
    </source>
</evidence>
<evidence type="ECO:0000256" key="4">
    <source>
        <dbReference type="ARBA" id="ARBA00023136"/>
    </source>
</evidence>